<evidence type="ECO:0000313" key="3">
    <source>
        <dbReference type="Proteomes" id="UP000585474"/>
    </source>
</evidence>
<organism evidence="2 3">
    <name type="scientific">Actinidia rufa</name>
    <dbReference type="NCBI Taxonomy" id="165716"/>
    <lineage>
        <taxon>Eukaryota</taxon>
        <taxon>Viridiplantae</taxon>
        <taxon>Streptophyta</taxon>
        <taxon>Embryophyta</taxon>
        <taxon>Tracheophyta</taxon>
        <taxon>Spermatophyta</taxon>
        <taxon>Magnoliopsida</taxon>
        <taxon>eudicotyledons</taxon>
        <taxon>Gunneridae</taxon>
        <taxon>Pentapetalae</taxon>
        <taxon>asterids</taxon>
        <taxon>Ericales</taxon>
        <taxon>Actinidiaceae</taxon>
        <taxon>Actinidia</taxon>
    </lineage>
</organism>
<dbReference type="AlphaFoldDB" id="A0A7J0FL67"/>
<gene>
    <name evidence="2" type="ORF">Acr_13g0008440</name>
</gene>
<accession>A0A7J0FL67</accession>
<dbReference type="InterPro" id="IPR039610">
    <property type="entry name" value="VQ29"/>
</dbReference>
<dbReference type="Proteomes" id="UP000585474">
    <property type="component" value="Unassembled WGS sequence"/>
</dbReference>
<dbReference type="OrthoDB" id="689462at2759"/>
<sequence>MEYSSNSYMATYQFSHPQGERFRQQPPTPQKFRSALHTVRKLPVKLWKKPSPPPPLPRVYKVDSVDFKQVVQKLTAAPEFQSRRLQSVAPLPLSLLNPNNKREGPKTIADNYTLKAGTTWISSHRRMSPRRSRQFTGT</sequence>
<dbReference type="EMBL" id="BJWL01000013">
    <property type="protein sequence ID" value="GFY99444.1"/>
    <property type="molecule type" value="Genomic_DNA"/>
</dbReference>
<keyword evidence="3" id="KW-1185">Reference proteome</keyword>
<protein>
    <recommendedName>
        <fullName evidence="1">VQ domain-containing protein</fullName>
    </recommendedName>
</protein>
<comment type="caution">
    <text evidence="2">The sequence shown here is derived from an EMBL/GenBank/DDBJ whole genome shotgun (WGS) entry which is preliminary data.</text>
</comment>
<dbReference type="InterPro" id="IPR008889">
    <property type="entry name" value="VQ"/>
</dbReference>
<proteinExistence type="predicted"/>
<name>A0A7J0FL67_9ERIC</name>
<reference evidence="2 3" key="1">
    <citation type="submission" date="2019-07" db="EMBL/GenBank/DDBJ databases">
        <title>De Novo Assembly of kiwifruit Actinidia rufa.</title>
        <authorList>
            <person name="Sugita-Konishi S."/>
            <person name="Sato K."/>
            <person name="Mori E."/>
            <person name="Abe Y."/>
            <person name="Kisaki G."/>
            <person name="Hamano K."/>
            <person name="Suezawa K."/>
            <person name="Otani M."/>
            <person name="Fukuda T."/>
            <person name="Manabe T."/>
            <person name="Gomi K."/>
            <person name="Tabuchi M."/>
            <person name="Akimitsu K."/>
            <person name="Kataoka I."/>
        </authorList>
    </citation>
    <scope>NUCLEOTIDE SEQUENCE [LARGE SCALE GENOMIC DNA]</scope>
    <source>
        <strain evidence="3">cv. Fuchu</strain>
    </source>
</reference>
<dbReference type="Pfam" id="PF05678">
    <property type="entry name" value="VQ"/>
    <property type="match status" value="1"/>
</dbReference>
<feature type="domain" description="VQ" evidence="1">
    <location>
        <begin position="57"/>
        <end position="75"/>
    </location>
</feature>
<dbReference type="PANTHER" id="PTHR34794:SF1">
    <property type="entry name" value="OS10G0101800 PROTEIN"/>
    <property type="match status" value="1"/>
</dbReference>
<evidence type="ECO:0000259" key="1">
    <source>
        <dbReference type="Pfam" id="PF05678"/>
    </source>
</evidence>
<evidence type="ECO:0000313" key="2">
    <source>
        <dbReference type="EMBL" id="GFY99444.1"/>
    </source>
</evidence>
<dbReference type="PANTHER" id="PTHR34794">
    <property type="entry name" value="EXPRESSED PROTEIN"/>
    <property type="match status" value="1"/>
</dbReference>